<comment type="subcellular location">
    <subcellularLocation>
        <location evidence="1 14">Cytoplasm</location>
        <location evidence="1 14">Cytoskeleton</location>
    </subcellularLocation>
</comment>
<dbReference type="Pfam" id="PF18086">
    <property type="entry name" value="PPIP5K2_N"/>
    <property type="match status" value="1"/>
</dbReference>
<accession>A0A1Y2FZE2</accession>
<evidence type="ECO:0000256" key="5">
    <source>
        <dbReference type="ARBA" id="ARBA00022553"/>
    </source>
</evidence>
<dbReference type="InterPro" id="IPR040557">
    <property type="entry name" value="VIP1_N"/>
</dbReference>
<dbReference type="PANTHER" id="PTHR12750">
    <property type="entry name" value="DIPHOSPHOINOSITOL PENTAKISPHOSPHATE KINASE"/>
    <property type="match status" value="1"/>
</dbReference>
<comment type="similarity">
    <text evidence="2 14">Belongs to the histidine acid phosphatase family. VIP1 subfamily.</text>
</comment>
<evidence type="ECO:0000259" key="16">
    <source>
        <dbReference type="Pfam" id="PF18086"/>
    </source>
</evidence>
<comment type="catalytic activity">
    <reaction evidence="12">
        <text>1D-myo-inositol hexakisphosphate + ATP = 1-diphospho-1D-myo-inositol 2,3,4,5,6-pentakisphosphate + ADP</text>
        <dbReference type="Rhea" id="RHEA:37459"/>
        <dbReference type="ChEBI" id="CHEBI:30616"/>
        <dbReference type="ChEBI" id="CHEBI:58130"/>
        <dbReference type="ChEBI" id="CHEBI:74946"/>
        <dbReference type="ChEBI" id="CHEBI:456216"/>
        <dbReference type="EC" id="2.7.4.24"/>
    </reaction>
    <physiologicalReaction direction="left-to-right" evidence="12">
        <dbReference type="Rhea" id="RHEA:37460"/>
    </physiologicalReaction>
</comment>
<keyword evidence="18" id="KW-1185">Reference proteome</keyword>
<dbReference type="Pfam" id="PF08443">
    <property type="entry name" value="RimK"/>
    <property type="match status" value="1"/>
</dbReference>
<dbReference type="InterPro" id="IPR037446">
    <property type="entry name" value="His_Pase_VIP1"/>
</dbReference>
<reference evidence="17 18" key="1">
    <citation type="submission" date="2016-07" db="EMBL/GenBank/DDBJ databases">
        <title>Pervasive Adenine N6-methylation of Active Genes in Fungi.</title>
        <authorList>
            <consortium name="DOE Joint Genome Institute"/>
            <person name="Mondo S.J."/>
            <person name="Dannebaum R.O."/>
            <person name="Kuo R.C."/>
            <person name="Labutti K."/>
            <person name="Haridas S."/>
            <person name="Kuo A."/>
            <person name="Salamov A."/>
            <person name="Ahrendt S.R."/>
            <person name="Lipzen A."/>
            <person name="Sullivan W."/>
            <person name="Andreopoulos W.B."/>
            <person name="Clum A."/>
            <person name="Lindquist E."/>
            <person name="Daum C."/>
            <person name="Ramamoorthy G.K."/>
            <person name="Gryganskyi A."/>
            <person name="Culley D."/>
            <person name="Magnuson J.K."/>
            <person name="James T.Y."/>
            <person name="O'Malley M.A."/>
            <person name="Stajich J.E."/>
            <person name="Spatafora J.W."/>
            <person name="Visel A."/>
            <person name="Grigoriev I.V."/>
        </authorList>
    </citation>
    <scope>NUCLEOTIDE SEQUENCE [LARGE SCALE GENOMIC DNA]</scope>
    <source>
        <strain evidence="17 18">62-1032</strain>
    </source>
</reference>
<dbReference type="OrthoDB" id="18042at2759"/>
<evidence type="ECO:0000256" key="2">
    <source>
        <dbReference type="ARBA" id="ARBA00005609"/>
    </source>
</evidence>
<feature type="domain" description="VIP1 N-terminal" evidence="16">
    <location>
        <begin position="23"/>
        <end position="112"/>
    </location>
</feature>
<evidence type="ECO:0000256" key="4">
    <source>
        <dbReference type="ARBA" id="ARBA00022490"/>
    </source>
</evidence>
<dbReference type="Gene3D" id="3.40.50.11950">
    <property type="match status" value="1"/>
</dbReference>
<keyword evidence="4 14" id="KW-0963">Cytoplasm</keyword>
<dbReference type="GO" id="GO:0052843">
    <property type="term" value="F:inositol-1-diphosphate-2,3,4,5,6-pentakisphosphate diphosphatase activity"/>
    <property type="evidence" value="ECO:0007669"/>
    <property type="project" value="UniProtKB-ARBA"/>
</dbReference>
<dbReference type="GO" id="GO:0052723">
    <property type="term" value="F:inositol hexakisphosphate 1-kinase activity"/>
    <property type="evidence" value="ECO:0007669"/>
    <property type="project" value="UniProtKB-ARBA"/>
</dbReference>
<protein>
    <recommendedName>
        <fullName evidence="13 14">Inositol hexakisphosphate and diphosphoinositol-pentakisphosphate kinase</fullName>
        <ecNumber evidence="3 14">2.7.4.24</ecNumber>
    </recommendedName>
</protein>
<keyword evidence="5" id="KW-0597">Phosphoprotein</keyword>
<dbReference type="FunCoup" id="A0A1Y2FZE2">
    <property type="interactions" value="405"/>
</dbReference>
<comment type="catalytic activity">
    <reaction evidence="11">
        <text>5-diphospho-1D-myo-inositol 1,2,3,4,6-pentakisphosphate + ATP + H(+) = 1,5-bis(diphospho)-1D-myo-inositol 2,3,4,6-tetrakisphosphate + ADP</text>
        <dbReference type="Rhea" id="RHEA:10276"/>
        <dbReference type="ChEBI" id="CHEBI:15378"/>
        <dbReference type="ChEBI" id="CHEBI:30616"/>
        <dbReference type="ChEBI" id="CHEBI:58628"/>
        <dbReference type="ChEBI" id="CHEBI:77983"/>
        <dbReference type="ChEBI" id="CHEBI:456216"/>
        <dbReference type="EC" id="2.7.4.24"/>
    </reaction>
    <physiologicalReaction direction="left-to-right" evidence="11">
        <dbReference type="Rhea" id="RHEA:10277"/>
    </physiologicalReaction>
</comment>
<evidence type="ECO:0000256" key="3">
    <source>
        <dbReference type="ARBA" id="ARBA00012893"/>
    </source>
</evidence>
<dbReference type="FunFam" id="3.30.470.20:FF:000036">
    <property type="entry name" value="Inositol hexakisphosphate and diphosphoinositol-pentakisphosphate kinase"/>
    <property type="match status" value="1"/>
</dbReference>
<sequence>MATTPVSQPSPSPAPATPAESLIRLGVAAMDRKARSRPMRNILSRLLATGKFEITVFGDKVILDEDIENWPVCDFLISFFSDGFPIDKAIGYVELRKPVCVNDLPLQKVFWDRRVVLQILDKIGVPTPKRLECNRDGGPQIDRSIAEQIQQNIGIRVDKPRPTSEFSMKDDDTIVIDGKSMSKPFVEKPVSGEDHNVNIYFAKKKGGGARRLFRKVGNQSSAMEPDMVTPRTDASYVYEQFVDVENAEDIKVYTLGPNFVHAETRKSPVVDGVVRRNTEGKEIRFICQLTDAEKKMARDISVAFKQNICGFDLLRANGKSYVIDVNGWSFVKGNDFYYDKCAEILGKFCERKMPSIPKSVTSGTESPREKSWMLKKTICVARHGDRTPKCKLKFNFKGKDAWSKPFITLLQGRTTEIILRDPDQLQYIADAAEEAATLPGSDIEQLEQLKKIIEKKKAANGTKAQLKPAFSAEGVCEKVAVVVKWGGEFTHAARYQARDIAENMRKDFLIMNKSLFDHTNVYSSSERRVVATSEIFSTTFLDDKSGPESTTHQLIIRKDLLDDSNAAKEEIEKVKKKLKTLCRPGSHIRPEFAWPLTQEPFEVVKETIELMKYHRSVMHHNWETMAVEKIQTRWCCGEYPYLFRERWEALFSDWCDVELEKFDPSRASELYDSLKYDALHNRVFLETIFGNSTSRPSSIDSRSTLSDKEETGAPRKLRELYKRAKLLFDLIAPQEYGIERSEKEEIGLLTSLPLLEQLIGNLKAARDESHASADFYFTKESHIHTLVNLVTLSDLPIVMPIVPELDYMSYIAFEVYERTKGDGPKELSVRVSLSEGAHSAVLDASLDAKHALQVQPRRALTDYINLDSAIEILSRHSTKAEAKQIKKSTTKIEGLLPIEGDEVFKGAERQFEEIREFNAKRPGSIYSAGSDKGE</sequence>
<evidence type="ECO:0000259" key="15">
    <source>
        <dbReference type="Pfam" id="PF08443"/>
    </source>
</evidence>
<dbReference type="InParanoid" id="A0A1Y2FZE2"/>
<keyword evidence="10" id="KW-0206">Cytoskeleton</keyword>
<dbReference type="AlphaFoldDB" id="A0A1Y2FZE2"/>
<evidence type="ECO:0000256" key="12">
    <source>
        <dbReference type="ARBA" id="ARBA00034629"/>
    </source>
</evidence>
<dbReference type="SUPFAM" id="SSF53254">
    <property type="entry name" value="Phosphoglycerate mutase-like"/>
    <property type="match status" value="1"/>
</dbReference>
<gene>
    <name evidence="17" type="ORF">BCR35DRAFT_300664</name>
</gene>
<dbReference type="FunFam" id="3.40.50.11950:FF:000002">
    <property type="entry name" value="Inositol hexakisphosphate and diphosphoinositol-pentakisphosphate kinase"/>
    <property type="match status" value="1"/>
</dbReference>
<dbReference type="Gene3D" id="3.30.470.20">
    <property type="entry name" value="ATP-grasp fold, B domain"/>
    <property type="match status" value="1"/>
</dbReference>
<keyword evidence="9 14" id="KW-0067">ATP-binding</keyword>
<evidence type="ECO:0000256" key="14">
    <source>
        <dbReference type="RuleBase" id="RU365032"/>
    </source>
</evidence>
<dbReference type="GO" id="GO:0032958">
    <property type="term" value="P:inositol phosphate biosynthetic process"/>
    <property type="evidence" value="ECO:0007669"/>
    <property type="project" value="TreeGrafter"/>
</dbReference>
<evidence type="ECO:0000256" key="7">
    <source>
        <dbReference type="ARBA" id="ARBA00022741"/>
    </source>
</evidence>
<keyword evidence="6 14" id="KW-0808">Transferase</keyword>
<evidence type="ECO:0000256" key="6">
    <source>
        <dbReference type="ARBA" id="ARBA00022679"/>
    </source>
</evidence>
<keyword evidence="7 14" id="KW-0547">Nucleotide-binding</keyword>
<dbReference type="EMBL" id="MCGR01000006">
    <property type="protein sequence ID" value="ORY89467.1"/>
    <property type="molecule type" value="Genomic_DNA"/>
</dbReference>
<evidence type="ECO:0000313" key="18">
    <source>
        <dbReference type="Proteomes" id="UP000193467"/>
    </source>
</evidence>
<dbReference type="Gene3D" id="3.40.50.1240">
    <property type="entry name" value="Phosphoglycerate mutase-like"/>
    <property type="match status" value="1"/>
</dbReference>
<evidence type="ECO:0000256" key="8">
    <source>
        <dbReference type="ARBA" id="ARBA00022777"/>
    </source>
</evidence>
<keyword evidence="8 14" id="KW-0418">Kinase</keyword>
<evidence type="ECO:0000256" key="1">
    <source>
        <dbReference type="ARBA" id="ARBA00004245"/>
    </source>
</evidence>
<dbReference type="GO" id="GO:0005829">
    <property type="term" value="C:cytosol"/>
    <property type="evidence" value="ECO:0007669"/>
    <property type="project" value="TreeGrafter"/>
</dbReference>
<organism evidence="17 18">
    <name type="scientific">Leucosporidium creatinivorum</name>
    <dbReference type="NCBI Taxonomy" id="106004"/>
    <lineage>
        <taxon>Eukaryota</taxon>
        <taxon>Fungi</taxon>
        <taxon>Dikarya</taxon>
        <taxon>Basidiomycota</taxon>
        <taxon>Pucciniomycotina</taxon>
        <taxon>Microbotryomycetes</taxon>
        <taxon>Leucosporidiales</taxon>
        <taxon>Leucosporidium</taxon>
    </lineage>
</organism>
<evidence type="ECO:0000313" key="17">
    <source>
        <dbReference type="EMBL" id="ORY89467.1"/>
    </source>
</evidence>
<evidence type="ECO:0000256" key="13">
    <source>
        <dbReference type="ARBA" id="ARBA00071668"/>
    </source>
</evidence>
<proteinExistence type="inferred from homology"/>
<dbReference type="InterPro" id="IPR029033">
    <property type="entry name" value="His_PPase_superfam"/>
</dbReference>
<feature type="domain" description="ATP-grasp fold RimK-type" evidence="15">
    <location>
        <begin position="232"/>
        <end position="328"/>
    </location>
</feature>
<evidence type="ECO:0000256" key="9">
    <source>
        <dbReference type="ARBA" id="ARBA00022840"/>
    </source>
</evidence>
<dbReference type="GO" id="GO:0006020">
    <property type="term" value="P:inositol metabolic process"/>
    <property type="evidence" value="ECO:0007669"/>
    <property type="project" value="TreeGrafter"/>
</dbReference>
<dbReference type="SUPFAM" id="SSF56059">
    <property type="entry name" value="Glutathione synthetase ATP-binding domain-like"/>
    <property type="match status" value="1"/>
</dbReference>
<dbReference type="Pfam" id="PF00328">
    <property type="entry name" value="His_Phos_2"/>
    <property type="match status" value="1"/>
</dbReference>
<dbReference type="GO" id="GO:0033857">
    <property type="term" value="F:5-diphosphoinositol pentakisphosphate 1-kinase activity"/>
    <property type="evidence" value="ECO:0007669"/>
    <property type="project" value="TreeGrafter"/>
</dbReference>
<comment type="function">
    <text evidence="14">Bifunctional inositol kinase that acts in concert with the IP6K kinases to synthesize the diphosphate group-containing inositol pyrophosphates diphosphoinositol pentakisphosphate, PP-InsP5, and bis-diphosphoinositol tetrakisphosphate, (PP)2-InsP4. PP-InsP5 and (PP)2-InsP4, also respectively called InsP7 and InsP8, may regulate a variety of cellular processes, including apoptosis, vesicle trafficking, cytoskeletal dynamics, and exocytosis. Phosphorylates inositol hexakisphosphate (InsP6).</text>
</comment>
<dbReference type="GO" id="GO:0005856">
    <property type="term" value="C:cytoskeleton"/>
    <property type="evidence" value="ECO:0007669"/>
    <property type="project" value="UniProtKB-SubCell"/>
</dbReference>
<name>A0A1Y2FZE2_9BASI</name>
<evidence type="ECO:0000256" key="10">
    <source>
        <dbReference type="ARBA" id="ARBA00023212"/>
    </source>
</evidence>
<dbReference type="EC" id="2.7.4.24" evidence="3 14"/>
<dbReference type="Proteomes" id="UP000193467">
    <property type="component" value="Unassembled WGS sequence"/>
</dbReference>
<dbReference type="STRING" id="106004.A0A1Y2FZE2"/>
<evidence type="ECO:0000256" key="11">
    <source>
        <dbReference type="ARBA" id="ARBA00033696"/>
    </source>
</evidence>
<dbReference type="InterPro" id="IPR013651">
    <property type="entry name" value="ATP-grasp_RimK-type"/>
</dbReference>
<dbReference type="PANTHER" id="PTHR12750:SF9">
    <property type="entry name" value="INOSITOL HEXAKISPHOSPHATE AND DIPHOSPHOINOSITOL-PENTAKISPHOSPHATE KINASE"/>
    <property type="match status" value="1"/>
</dbReference>
<dbReference type="GO" id="GO:0005524">
    <property type="term" value="F:ATP binding"/>
    <property type="evidence" value="ECO:0007669"/>
    <property type="project" value="UniProtKB-KW"/>
</dbReference>
<dbReference type="InterPro" id="IPR000560">
    <property type="entry name" value="His_Pase_clade-2"/>
</dbReference>
<comment type="caution">
    <text evidence="17">The sequence shown here is derived from an EMBL/GenBank/DDBJ whole genome shotgun (WGS) entry which is preliminary data.</text>
</comment>